<gene>
    <name evidence="2" type="ORF">N789_13750</name>
</gene>
<evidence type="ECO:0000313" key="3">
    <source>
        <dbReference type="Proteomes" id="UP000029385"/>
    </source>
</evidence>
<dbReference type="EMBL" id="AVCI01000010">
    <property type="protein sequence ID" value="KFN42416.1"/>
    <property type="molecule type" value="Genomic_DNA"/>
</dbReference>
<dbReference type="PATRIC" id="fig|1121015.4.peg.2220"/>
<dbReference type="InterPro" id="IPR021215">
    <property type="entry name" value="DUF2752"/>
</dbReference>
<protein>
    <recommendedName>
        <fullName evidence="4">DUF2752 domain-containing protein</fullName>
    </recommendedName>
</protein>
<dbReference type="OrthoDB" id="5966662at2"/>
<comment type="caution">
    <text evidence="2">The sequence shown here is derived from an EMBL/GenBank/DDBJ whole genome shotgun (WGS) entry which is preliminary data.</text>
</comment>
<evidence type="ECO:0000256" key="1">
    <source>
        <dbReference type="SAM" id="Phobius"/>
    </source>
</evidence>
<keyword evidence="1" id="KW-0812">Transmembrane</keyword>
<keyword evidence="1" id="KW-0472">Membrane</keyword>
<name>A0A091AST5_9GAMM</name>
<sequence>MPARHWLWLVPVGLFGAAGIWALRTFDPNVAGNPFLPCVFHSLTGLYCPGCGATRALHALVHFDLLRALSMNALLIVGAPIGGLLALRALHKLPAWTDAWLRPIANPWLWAGLVTLFGVLRNLPWLPFSWLAPG</sequence>
<keyword evidence="3" id="KW-1185">Reference proteome</keyword>
<feature type="transmembrane region" description="Helical" evidence="1">
    <location>
        <begin position="108"/>
        <end position="128"/>
    </location>
</feature>
<accession>A0A091AST5</accession>
<feature type="transmembrane region" description="Helical" evidence="1">
    <location>
        <begin position="65"/>
        <end position="87"/>
    </location>
</feature>
<dbReference type="RefSeq" id="WP_022970391.1">
    <property type="nucleotide sequence ID" value="NZ_ATVD01000007.1"/>
</dbReference>
<dbReference type="Pfam" id="PF10825">
    <property type="entry name" value="DUF2752"/>
    <property type="match status" value="1"/>
</dbReference>
<reference evidence="2 3" key="1">
    <citation type="submission" date="2013-09" db="EMBL/GenBank/DDBJ databases">
        <title>Genome sequencing of Arenimonas oryziterrae.</title>
        <authorList>
            <person name="Chen F."/>
            <person name="Wang G."/>
        </authorList>
    </citation>
    <scope>NUCLEOTIDE SEQUENCE [LARGE SCALE GENOMIC DNA]</scope>
    <source>
        <strain evidence="2 3">YC6267</strain>
    </source>
</reference>
<keyword evidence="1" id="KW-1133">Transmembrane helix</keyword>
<evidence type="ECO:0008006" key="4">
    <source>
        <dbReference type="Google" id="ProtNLM"/>
    </source>
</evidence>
<dbReference type="eggNOG" id="ENOG5032Y7G">
    <property type="taxonomic scope" value="Bacteria"/>
</dbReference>
<dbReference type="AlphaFoldDB" id="A0A091AST5"/>
<dbReference type="Proteomes" id="UP000029385">
    <property type="component" value="Unassembled WGS sequence"/>
</dbReference>
<evidence type="ECO:0000313" key="2">
    <source>
        <dbReference type="EMBL" id="KFN42416.1"/>
    </source>
</evidence>
<proteinExistence type="predicted"/>
<organism evidence="2 3">
    <name type="scientific">Arenimonas oryziterrae DSM 21050 = YC6267</name>
    <dbReference type="NCBI Taxonomy" id="1121015"/>
    <lineage>
        <taxon>Bacteria</taxon>
        <taxon>Pseudomonadati</taxon>
        <taxon>Pseudomonadota</taxon>
        <taxon>Gammaproteobacteria</taxon>
        <taxon>Lysobacterales</taxon>
        <taxon>Lysobacteraceae</taxon>
        <taxon>Arenimonas</taxon>
    </lineage>
</organism>
<dbReference type="STRING" id="1121015.GCA_000420545_02800"/>